<name>A0A2S3H3F1_9POAL</name>
<keyword evidence="3 5" id="KW-0863">Zinc-finger</keyword>
<dbReference type="Gene3D" id="1.10.220.150">
    <property type="entry name" value="Arf GTPase activating protein"/>
    <property type="match status" value="1"/>
</dbReference>
<accession>A0A2S3H3F1</accession>
<feature type="compositionally biased region" description="Pro residues" evidence="6">
    <location>
        <begin position="185"/>
        <end position="200"/>
    </location>
</feature>
<evidence type="ECO:0000256" key="4">
    <source>
        <dbReference type="ARBA" id="ARBA00022833"/>
    </source>
</evidence>
<gene>
    <name evidence="8" type="ORF">PAHAL_2G411200</name>
</gene>
<dbReference type="CDD" id="cd08204">
    <property type="entry name" value="ArfGap"/>
    <property type="match status" value="1"/>
</dbReference>
<dbReference type="PANTHER" id="PTHR46419">
    <property type="entry name" value="ADP-RIBOSYLATION FACTOR GTPASE-ACTIVATING PROTEIN AGD5"/>
    <property type="match status" value="1"/>
</dbReference>
<dbReference type="Gramene" id="PAN14451">
    <property type="protein sequence ID" value="PAN14451"/>
    <property type="gene ID" value="PAHAL_2G411200"/>
</dbReference>
<evidence type="ECO:0000256" key="5">
    <source>
        <dbReference type="PROSITE-ProRule" id="PRU00288"/>
    </source>
</evidence>
<keyword evidence="2" id="KW-0479">Metal-binding</keyword>
<dbReference type="PANTHER" id="PTHR46419:SF2">
    <property type="entry name" value="ADP-RIBOSYLATION FACTOR GTPASE-ACTIVATING PROTEIN AGD5"/>
    <property type="match status" value="1"/>
</dbReference>
<organism evidence="8">
    <name type="scientific">Panicum hallii</name>
    <dbReference type="NCBI Taxonomy" id="206008"/>
    <lineage>
        <taxon>Eukaryota</taxon>
        <taxon>Viridiplantae</taxon>
        <taxon>Streptophyta</taxon>
        <taxon>Embryophyta</taxon>
        <taxon>Tracheophyta</taxon>
        <taxon>Spermatophyta</taxon>
        <taxon>Magnoliopsida</taxon>
        <taxon>Liliopsida</taxon>
        <taxon>Poales</taxon>
        <taxon>Poaceae</taxon>
        <taxon>PACMAD clade</taxon>
        <taxon>Panicoideae</taxon>
        <taxon>Panicodae</taxon>
        <taxon>Paniceae</taxon>
        <taxon>Panicinae</taxon>
        <taxon>Panicum</taxon>
        <taxon>Panicum sect. Panicum</taxon>
    </lineage>
</organism>
<dbReference type="SUPFAM" id="SSF57863">
    <property type="entry name" value="ArfGap/RecO-like zinc finger"/>
    <property type="match status" value="1"/>
</dbReference>
<feature type="compositionally biased region" description="Polar residues" evidence="6">
    <location>
        <begin position="452"/>
        <end position="473"/>
    </location>
</feature>
<dbReference type="GO" id="GO:0005096">
    <property type="term" value="F:GTPase activator activity"/>
    <property type="evidence" value="ECO:0007669"/>
    <property type="project" value="UniProtKB-KW"/>
</dbReference>
<keyword evidence="1" id="KW-0343">GTPase activation</keyword>
<dbReference type="InterPro" id="IPR038508">
    <property type="entry name" value="ArfGAP_dom_sf"/>
</dbReference>
<dbReference type="SMART" id="SM00105">
    <property type="entry name" value="ArfGap"/>
    <property type="match status" value="1"/>
</dbReference>
<protein>
    <recommendedName>
        <fullName evidence="7">Arf-GAP domain-containing protein</fullName>
    </recommendedName>
</protein>
<dbReference type="GO" id="GO:0008270">
    <property type="term" value="F:zinc ion binding"/>
    <property type="evidence" value="ECO:0007669"/>
    <property type="project" value="UniProtKB-KW"/>
</dbReference>
<dbReference type="Pfam" id="PF01412">
    <property type="entry name" value="ArfGap"/>
    <property type="match status" value="1"/>
</dbReference>
<proteinExistence type="predicted"/>
<feature type="region of interest" description="Disordered" evidence="6">
    <location>
        <begin position="170"/>
        <end position="307"/>
    </location>
</feature>
<feature type="compositionally biased region" description="Basic and acidic residues" evidence="6">
    <location>
        <begin position="266"/>
        <end position="276"/>
    </location>
</feature>
<reference evidence="8" key="1">
    <citation type="submission" date="2018-04" db="EMBL/GenBank/DDBJ databases">
        <title>WGS assembly of Panicum hallii.</title>
        <authorList>
            <person name="Lovell J."/>
            <person name="Jenkins J."/>
            <person name="Lowry D."/>
            <person name="Mamidi S."/>
            <person name="Sreedasyam A."/>
            <person name="Weng X."/>
            <person name="Barry K."/>
            <person name="Bonette J."/>
            <person name="Campitelli B."/>
            <person name="Daum C."/>
            <person name="Gordon S."/>
            <person name="Gould B."/>
            <person name="Lipzen A."/>
            <person name="Macqueen A."/>
            <person name="Palacio-Mejia J."/>
            <person name="Plott C."/>
            <person name="Shakirov E."/>
            <person name="Shu S."/>
            <person name="Yoshinaga Y."/>
            <person name="Zane M."/>
            <person name="Rokhsar D."/>
            <person name="Grimwood J."/>
            <person name="Schmutz J."/>
            <person name="Juenger T."/>
        </authorList>
    </citation>
    <scope>NUCLEOTIDE SEQUENCE [LARGE SCALE GENOMIC DNA]</scope>
    <source>
        <strain evidence="8">FIL2</strain>
    </source>
</reference>
<feature type="compositionally biased region" description="Low complexity" evidence="6">
    <location>
        <begin position="292"/>
        <end position="304"/>
    </location>
</feature>
<feature type="compositionally biased region" description="Low complexity" evidence="6">
    <location>
        <begin position="434"/>
        <end position="451"/>
    </location>
</feature>
<dbReference type="FunFam" id="1.10.220.150:FF:000009">
    <property type="entry name" value="stromal membrane-associated protein 1 isoform X1"/>
    <property type="match status" value="1"/>
</dbReference>
<dbReference type="EMBL" id="CM008047">
    <property type="protein sequence ID" value="PAN14451.1"/>
    <property type="molecule type" value="Genomic_DNA"/>
</dbReference>
<dbReference type="PROSITE" id="PS50115">
    <property type="entry name" value="ARFGAP"/>
    <property type="match status" value="1"/>
</dbReference>
<keyword evidence="4" id="KW-0862">Zinc</keyword>
<dbReference type="InterPro" id="IPR001164">
    <property type="entry name" value="ArfGAP_dom"/>
</dbReference>
<feature type="domain" description="Arf-GAP" evidence="7">
    <location>
        <begin position="16"/>
        <end position="130"/>
    </location>
</feature>
<evidence type="ECO:0000256" key="1">
    <source>
        <dbReference type="ARBA" id="ARBA00022468"/>
    </source>
</evidence>
<evidence type="ECO:0000256" key="6">
    <source>
        <dbReference type="SAM" id="MobiDB-lite"/>
    </source>
</evidence>
<sequence length="473" mass="50165">MNEKASVSKELNAKHKKILEGLLRLPENRECADCKSKGPRWASVNLGIFICMTCSGIHRSLGVHISKVRSATLDTWLPEQVAFIQSMGNEKANSYWEAELPPNYDRVGIENFIRAKYEDKRWVPRNGTSRPSSGARDEKSQESPASANRSGYGHRSSFEQNRASLAPSKIAPAASRIPSQASPPKVEPPVPKVVSPPQPQKSPAKVDATPSKVEKPSVAPPPKVDYATDLFNMLSMDGTTEKESESSSNDDNAWDGFQSAQPVPSSEKKDSAKPAESKPQSTSGIEDLFKDSPAVSVSSAPAVSQANAKNDIMSLFEKSNMVSPFALHQQQLALMSQQQALLAALKAGNAPQMVPGNANQLNANGSNPPLGTLPFQNWTNLGYQNPGLTPAAAPAAQDGAAKVANNNQDFSSGSFGFGTPGLYNISSAVPANGAAAAGASNNGTGSTASSTLPSQSGKDYDFSSLTQGFFSKR</sequence>
<evidence type="ECO:0000313" key="8">
    <source>
        <dbReference type="EMBL" id="PAN14451.1"/>
    </source>
</evidence>
<dbReference type="PRINTS" id="PR00405">
    <property type="entry name" value="REVINTRACTNG"/>
</dbReference>
<evidence type="ECO:0000256" key="3">
    <source>
        <dbReference type="ARBA" id="ARBA00022771"/>
    </source>
</evidence>
<feature type="region of interest" description="Disordered" evidence="6">
    <location>
        <begin position="434"/>
        <end position="473"/>
    </location>
</feature>
<evidence type="ECO:0000256" key="2">
    <source>
        <dbReference type="ARBA" id="ARBA00022723"/>
    </source>
</evidence>
<dbReference type="AlphaFoldDB" id="A0A2S3H3F1"/>
<dbReference type="InterPro" id="IPR037278">
    <property type="entry name" value="ARFGAP/RecO"/>
</dbReference>
<dbReference type="InterPro" id="IPR044520">
    <property type="entry name" value="ARF_GAP_AGD5/15"/>
</dbReference>
<dbReference type="Proteomes" id="UP000243499">
    <property type="component" value="Chromosome 2"/>
</dbReference>
<evidence type="ECO:0000259" key="7">
    <source>
        <dbReference type="PROSITE" id="PS50115"/>
    </source>
</evidence>
<feature type="region of interest" description="Disordered" evidence="6">
    <location>
        <begin position="123"/>
        <end position="157"/>
    </location>
</feature>